<dbReference type="PANTHER" id="PTHR10381">
    <property type="entry name" value="ATP-DEPENDENT CLP PROTEASE PROTEOLYTIC SUBUNIT"/>
    <property type="match status" value="1"/>
</dbReference>
<protein>
    <submittedName>
        <fullName evidence="6">Putative ATP dependent Clp protease</fullName>
    </submittedName>
</protein>
<reference evidence="6" key="1">
    <citation type="journal article" date="2021" name="Proc. Natl. Acad. Sci. U.S.A.">
        <title>A Catalog of Tens of Thousands of Viruses from Human Metagenomes Reveals Hidden Associations with Chronic Diseases.</title>
        <authorList>
            <person name="Tisza M.J."/>
            <person name="Buck C.B."/>
        </authorList>
    </citation>
    <scope>NUCLEOTIDE SEQUENCE</scope>
    <source>
        <strain evidence="6">CtcUB23</strain>
    </source>
</reference>
<keyword evidence="6" id="KW-0645">Protease</keyword>
<dbReference type="GO" id="GO:0051117">
    <property type="term" value="F:ATPase binding"/>
    <property type="evidence" value="ECO:0007669"/>
    <property type="project" value="TreeGrafter"/>
</dbReference>
<dbReference type="PANTHER" id="PTHR10381:SF70">
    <property type="entry name" value="ATP-DEPENDENT CLP PROTEASE PROTEOLYTIC SUBUNIT"/>
    <property type="match status" value="1"/>
</dbReference>
<dbReference type="GO" id="GO:0004252">
    <property type="term" value="F:serine-type endopeptidase activity"/>
    <property type="evidence" value="ECO:0007669"/>
    <property type="project" value="InterPro"/>
</dbReference>
<proteinExistence type="inferred from homology"/>
<dbReference type="NCBIfam" id="NF045542">
    <property type="entry name" value="Clp_rel_HeadMat"/>
    <property type="match status" value="1"/>
</dbReference>
<dbReference type="GO" id="GO:0006515">
    <property type="term" value="P:protein quality control for misfolded or incompletely synthesized proteins"/>
    <property type="evidence" value="ECO:0007669"/>
    <property type="project" value="TreeGrafter"/>
</dbReference>
<accession>A0A8S5PJ15</accession>
<dbReference type="Gene3D" id="3.90.226.10">
    <property type="entry name" value="2-enoyl-CoA Hydratase, Chain A, domain 1"/>
    <property type="match status" value="1"/>
</dbReference>
<evidence type="ECO:0000256" key="2">
    <source>
        <dbReference type="ARBA" id="ARBA00022490"/>
    </source>
</evidence>
<evidence type="ECO:0000313" key="6">
    <source>
        <dbReference type="EMBL" id="DAE07062.1"/>
    </source>
</evidence>
<dbReference type="CDD" id="cd07016">
    <property type="entry name" value="S14_ClpP_1"/>
    <property type="match status" value="1"/>
</dbReference>
<dbReference type="InterPro" id="IPR012106">
    <property type="entry name" value="Phage_Mu_Gp1"/>
</dbReference>
<evidence type="ECO:0000256" key="5">
    <source>
        <dbReference type="SAM" id="MobiDB-lite"/>
    </source>
</evidence>
<dbReference type="InterPro" id="IPR023562">
    <property type="entry name" value="ClpP/TepA"/>
</dbReference>
<dbReference type="GO" id="GO:0004176">
    <property type="term" value="F:ATP-dependent peptidase activity"/>
    <property type="evidence" value="ECO:0007669"/>
    <property type="project" value="InterPro"/>
</dbReference>
<dbReference type="SUPFAM" id="SSF52096">
    <property type="entry name" value="ClpP/crotonase"/>
    <property type="match status" value="1"/>
</dbReference>
<dbReference type="Pfam" id="PF10123">
    <property type="entry name" value="Mu-like_Pro"/>
    <property type="match status" value="1"/>
</dbReference>
<dbReference type="EMBL" id="BK015445">
    <property type="protein sequence ID" value="DAE07062.1"/>
    <property type="molecule type" value="Genomic_DNA"/>
</dbReference>
<name>A0A8S5PJ15_9CAUD</name>
<keyword evidence="2" id="KW-0963">Cytoplasm</keyword>
<dbReference type="InterPro" id="IPR029045">
    <property type="entry name" value="ClpP/crotonase-like_dom_sf"/>
</dbReference>
<keyword evidence="4" id="KW-0175">Coiled coil</keyword>
<evidence type="ECO:0000256" key="1">
    <source>
        <dbReference type="ARBA" id="ARBA00007039"/>
    </source>
</evidence>
<dbReference type="InterPro" id="IPR001907">
    <property type="entry name" value="ClpP"/>
</dbReference>
<dbReference type="Pfam" id="PF00574">
    <property type="entry name" value="CLP_protease"/>
    <property type="match status" value="1"/>
</dbReference>
<evidence type="ECO:0000256" key="4">
    <source>
        <dbReference type="SAM" id="Coils"/>
    </source>
</evidence>
<dbReference type="GO" id="GO:0009368">
    <property type="term" value="C:endopeptidase Clp complex"/>
    <property type="evidence" value="ECO:0007669"/>
    <property type="project" value="TreeGrafter"/>
</dbReference>
<evidence type="ECO:0000256" key="3">
    <source>
        <dbReference type="ARBA" id="ARBA00022801"/>
    </source>
</evidence>
<feature type="region of interest" description="Disordered" evidence="5">
    <location>
        <begin position="298"/>
        <end position="342"/>
    </location>
</feature>
<sequence length="355" mass="39269">MERIFNIIPGPQADTCCILLYGEIGDYADVTASDIVSRLMAAEQTYRKIDVRINSVGGEVFTGIAIFNALRQSKADITIYIDCIAASTASFIAGCGRPVKMGRFAQLMLHRPTSYARGDAKKLAASAAQLEQIENILCQIYAERTGRTVEDIRDTYMDGADHWLTADEALALGFVDEIFDDPSAEAITDSLTPQQRCDRYTARYLDSIVPLNTEKQMFEKIKGMPTFSDCADEAAAVARVADIAAKAKERDALAKEIEVLRNKVSEYEEKERSAQEAAYDAEVDAALKEERISATEADSFKALMRKDPENTRALLSSRKPKRRATSVIDTAGGESKTDKDYLAEREAEVRAKLEK</sequence>
<feature type="coiled-coil region" evidence="4">
    <location>
        <begin position="243"/>
        <end position="277"/>
    </location>
</feature>
<organism evidence="6">
    <name type="scientific">Siphoviridae sp. ctcUB23</name>
    <dbReference type="NCBI Taxonomy" id="2825573"/>
    <lineage>
        <taxon>Viruses</taxon>
        <taxon>Duplodnaviria</taxon>
        <taxon>Heunggongvirae</taxon>
        <taxon>Uroviricota</taxon>
        <taxon>Caudoviricetes</taxon>
    </lineage>
</organism>
<comment type="similarity">
    <text evidence="1">Belongs to the peptidase S14 family.</text>
</comment>
<keyword evidence="3" id="KW-0378">Hydrolase</keyword>
<dbReference type="PRINTS" id="PR00127">
    <property type="entry name" value="CLPPROTEASEP"/>
</dbReference>